<sequence length="137" mass="15669">MSLYKITRLLVSTCQFKQYNIFKFTYYSTSDTCGSSFNSDNSGEEQGSKQNAPTFYDCRKYGHNLPSNKVTPEFDTLPDIPTGIFRCTTGEVLGSGVADGTCYQNPEYFSFHHMTYYDMHMALRPYRNPSPKTGRKK</sequence>
<reference evidence="1 2" key="1">
    <citation type="submission" date="2023-11" db="EMBL/GenBank/DDBJ databases">
        <authorList>
            <person name="Hedman E."/>
            <person name="Englund M."/>
            <person name="Stromberg M."/>
            <person name="Nyberg Akerstrom W."/>
            <person name="Nylinder S."/>
            <person name="Jareborg N."/>
            <person name="Kallberg Y."/>
            <person name="Kronander E."/>
        </authorList>
    </citation>
    <scope>NUCLEOTIDE SEQUENCE [LARGE SCALE GENOMIC DNA]</scope>
</reference>
<dbReference type="GO" id="GO:0005739">
    <property type="term" value="C:mitochondrion"/>
    <property type="evidence" value="ECO:0007669"/>
    <property type="project" value="InterPro"/>
</dbReference>
<accession>A0AAV1M6I0</accession>
<dbReference type="EMBL" id="CAVLGL010000137">
    <property type="protein sequence ID" value="CAK1601924.1"/>
    <property type="molecule type" value="Genomic_DNA"/>
</dbReference>
<proteinExistence type="predicted"/>
<gene>
    <name evidence="1" type="ORF">PARMNEM_LOCUS20493</name>
</gene>
<name>A0AAV1M6I0_9NEOP</name>
<evidence type="ECO:0000313" key="2">
    <source>
        <dbReference type="Proteomes" id="UP001314205"/>
    </source>
</evidence>
<dbReference type="GO" id="GO:0045271">
    <property type="term" value="C:respiratory chain complex I"/>
    <property type="evidence" value="ECO:0007669"/>
    <property type="project" value="InterPro"/>
</dbReference>
<keyword evidence="2" id="KW-1185">Reference proteome</keyword>
<organism evidence="1 2">
    <name type="scientific">Parnassius mnemosyne</name>
    <name type="common">clouded apollo</name>
    <dbReference type="NCBI Taxonomy" id="213953"/>
    <lineage>
        <taxon>Eukaryota</taxon>
        <taxon>Metazoa</taxon>
        <taxon>Ecdysozoa</taxon>
        <taxon>Arthropoda</taxon>
        <taxon>Hexapoda</taxon>
        <taxon>Insecta</taxon>
        <taxon>Pterygota</taxon>
        <taxon>Neoptera</taxon>
        <taxon>Endopterygota</taxon>
        <taxon>Lepidoptera</taxon>
        <taxon>Glossata</taxon>
        <taxon>Ditrysia</taxon>
        <taxon>Papilionoidea</taxon>
        <taxon>Papilionidae</taxon>
        <taxon>Parnassiinae</taxon>
        <taxon>Parnassini</taxon>
        <taxon>Parnassius</taxon>
        <taxon>Driopa</taxon>
    </lineage>
</organism>
<protein>
    <recommendedName>
        <fullName evidence="3">NADH dehydrogenase [ubiquinone] flavoprotein 3, mitochondrial</fullName>
    </recommendedName>
</protein>
<evidence type="ECO:0008006" key="3">
    <source>
        <dbReference type="Google" id="ProtNLM"/>
    </source>
</evidence>
<comment type="caution">
    <text evidence="1">The sequence shown here is derived from an EMBL/GenBank/DDBJ whole genome shotgun (WGS) entry which is preliminary data.</text>
</comment>
<evidence type="ECO:0000313" key="1">
    <source>
        <dbReference type="EMBL" id="CAK1601924.1"/>
    </source>
</evidence>
<dbReference type="AlphaFoldDB" id="A0AAV1M6I0"/>
<dbReference type="Pfam" id="PF15880">
    <property type="entry name" value="NDUFV3"/>
    <property type="match status" value="1"/>
</dbReference>
<dbReference type="InterPro" id="IPR026193">
    <property type="entry name" value="NDUFV3"/>
</dbReference>
<dbReference type="Proteomes" id="UP001314205">
    <property type="component" value="Unassembled WGS sequence"/>
</dbReference>